<comment type="caution">
    <text evidence="13">The sequence shown here is derived from an EMBL/GenBank/DDBJ whole genome shotgun (WGS) entry which is preliminary data.</text>
</comment>
<dbReference type="AlphaFoldDB" id="A0A7Y2LY81"/>
<keyword evidence="6 13" id="KW-0418">Kinase</keyword>
<feature type="transmembrane region" description="Helical" evidence="10">
    <location>
        <begin position="73"/>
        <end position="91"/>
    </location>
</feature>
<dbReference type="GO" id="GO:0046983">
    <property type="term" value="F:protein dimerization activity"/>
    <property type="evidence" value="ECO:0007669"/>
    <property type="project" value="InterPro"/>
</dbReference>
<evidence type="ECO:0000256" key="1">
    <source>
        <dbReference type="ARBA" id="ARBA00000085"/>
    </source>
</evidence>
<dbReference type="RefSeq" id="WP_167041351.1">
    <property type="nucleotide sequence ID" value="NZ_BAAANA010000003.1"/>
</dbReference>
<feature type="transmembrane region" description="Helical" evidence="10">
    <location>
        <begin position="18"/>
        <end position="37"/>
    </location>
</feature>
<dbReference type="InterPro" id="IPR003594">
    <property type="entry name" value="HATPase_dom"/>
</dbReference>
<reference evidence="13 14" key="1">
    <citation type="submission" date="2020-05" db="EMBL/GenBank/DDBJ databases">
        <title>MicrobeNet Type strains.</title>
        <authorList>
            <person name="Nicholson A.C."/>
        </authorList>
    </citation>
    <scope>NUCLEOTIDE SEQUENCE [LARGE SCALE GENOMIC DNA]</scope>
    <source>
        <strain evidence="13 14">JCM 14282</strain>
    </source>
</reference>
<feature type="transmembrane region" description="Helical" evidence="10">
    <location>
        <begin position="167"/>
        <end position="194"/>
    </location>
</feature>
<evidence type="ECO:0000256" key="9">
    <source>
        <dbReference type="SAM" id="Coils"/>
    </source>
</evidence>
<feature type="transmembrane region" description="Helical" evidence="10">
    <location>
        <begin position="214"/>
        <end position="231"/>
    </location>
</feature>
<accession>A0A7Y2LY81</accession>
<evidence type="ECO:0000259" key="11">
    <source>
        <dbReference type="Pfam" id="PF02518"/>
    </source>
</evidence>
<protein>
    <recommendedName>
        <fullName evidence="2">histidine kinase</fullName>
        <ecNumber evidence="2">2.7.13.3</ecNumber>
    </recommendedName>
</protein>
<feature type="transmembrane region" description="Helical" evidence="10">
    <location>
        <begin position="97"/>
        <end position="119"/>
    </location>
</feature>
<dbReference type="Gene3D" id="1.20.5.1930">
    <property type="match status" value="1"/>
</dbReference>
<feature type="transmembrane region" description="Helical" evidence="10">
    <location>
        <begin position="131"/>
        <end position="147"/>
    </location>
</feature>
<keyword evidence="8" id="KW-0902">Two-component regulatory system</keyword>
<name>A0A7Y2LY81_9MICO</name>
<comment type="catalytic activity">
    <reaction evidence="1">
        <text>ATP + protein L-histidine = ADP + protein N-phospho-L-histidine.</text>
        <dbReference type="EC" id="2.7.13.3"/>
    </reaction>
</comment>
<dbReference type="GO" id="GO:0005524">
    <property type="term" value="F:ATP binding"/>
    <property type="evidence" value="ECO:0007669"/>
    <property type="project" value="UniProtKB-KW"/>
</dbReference>
<dbReference type="PANTHER" id="PTHR24421">
    <property type="entry name" value="NITRATE/NITRITE SENSOR PROTEIN NARX-RELATED"/>
    <property type="match status" value="1"/>
</dbReference>
<keyword evidence="4" id="KW-0808">Transferase</keyword>
<keyword evidence="10" id="KW-1133">Transmembrane helix</keyword>
<evidence type="ECO:0000256" key="10">
    <source>
        <dbReference type="SAM" id="Phobius"/>
    </source>
</evidence>
<dbReference type="InterPro" id="IPR036890">
    <property type="entry name" value="HATPase_C_sf"/>
</dbReference>
<keyword evidence="10" id="KW-0472">Membrane</keyword>
<evidence type="ECO:0000313" key="14">
    <source>
        <dbReference type="Proteomes" id="UP000543598"/>
    </source>
</evidence>
<evidence type="ECO:0000256" key="2">
    <source>
        <dbReference type="ARBA" id="ARBA00012438"/>
    </source>
</evidence>
<dbReference type="EC" id="2.7.13.3" evidence="2"/>
<evidence type="ECO:0000256" key="5">
    <source>
        <dbReference type="ARBA" id="ARBA00022741"/>
    </source>
</evidence>
<proteinExistence type="predicted"/>
<keyword evidence="3" id="KW-0597">Phosphoprotein</keyword>
<dbReference type="Gene3D" id="3.30.565.10">
    <property type="entry name" value="Histidine kinase-like ATPase, C-terminal domain"/>
    <property type="match status" value="1"/>
</dbReference>
<dbReference type="InterPro" id="IPR050482">
    <property type="entry name" value="Sensor_HK_TwoCompSys"/>
</dbReference>
<evidence type="ECO:0000256" key="7">
    <source>
        <dbReference type="ARBA" id="ARBA00022840"/>
    </source>
</evidence>
<feature type="coiled-coil region" evidence="9">
    <location>
        <begin position="359"/>
        <end position="386"/>
    </location>
</feature>
<evidence type="ECO:0000256" key="3">
    <source>
        <dbReference type="ARBA" id="ARBA00022553"/>
    </source>
</evidence>
<dbReference type="SUPFAM" id="SSF55874">
    <property type="entry name" value="ATPase domain of HSP90 chaperone/DNA topoisomerase II/histidine kinase"/>
    <property type="match status" value="1"/>
</dbReference>
<dbReference type="GO" id="GO:0016020">
    <property type="term" value="C:membrane"/>
    <property type="evidence" value="ECO:0007669"/>
    <property type="project" value="InterPro"/>
</dbReference>
<evidence type="ECO:0000313" key="13">
    <source>
        <dbReference type="EMBL" id="NNH02599.1"/>
    </source>
</evidence>
<evidence type="ECO:0000259" key="12">
    <source>
        <dbReference type="Pfam" id="PF07730"/>
    </source>
</evidence>
<dbReference type="Pfam" id="PF07730">
    <property type="entry name" value="HisKA_3"/>
    <property type="match status" value="1"/>
</dbReference>
<dbReference type="Pfam" id="PF02518">
    <property type="entry name" value="HATPase_c"/>
    <property type="match status" value="1"/>
</dbReference>
<keyword evidence="7" id="KW-0067">ATP-binding</keyword>
<feature type="domain" description="Histidine kinase/HSP90-like ATPase" evidence="11">
    <location>
        <begin position="499"/>
        <end position="583"/>
    </location>
</feature>
<dbReference type="CDD" id="cd16917">
    <property type="entry name" value="HATPase_UhpB-NarQ-NarX-like"/>
    <property type="match status" value="1"/>
</dbReference>
<feature type="transmembrane region" description="Helical" evidence="10">
    <location>
        <begin position="243"/>
        <end position="264"/>
    </location>
</feature>
<keyword evidence="5" id="KW-0547">Nucleotide-binding</keyword>
<dbReference type="Proteomes" id="UP000543598">
    <property type="component" value="Unassembled WGS sequence"/>
</dbReference>
<dbReference type="InterPro" id="IPR011712">
    <property type="entry name" value="Sig_transdc_His_kin_sub3_dim/P"/>
</dbReference>
<sequence length="588" mass="60929">MSADVAARPRAVAARRTLAFVALGTACFVWAVGAAWIRAATEWTGNQLLDLISGGSYLAAGVYAMYRRPRNVIGILLLVYGIVWFLSVWAYTAYAPLFAWAQVALPASTALLVHVALVFPDGRAATRLGRVVIIASYVWIVGTAFGVEATRDRVAQGLEDFVPTLDLWPSTTAFGVFASLSDLGTPVIVALMLVAFGQRWALASPAQRRDLRPLWILIAVGGGAFTARALGSLTNAPDPVASVLGELVTVVQIALPLVVVWGLLRARMSVGDLVREIRQPLGPGGLESALRHAVGDPGLRVRYADASGAWTDAAGAPVALAPSESAAVAVIVGRDSARRAALVHDPGLDPVVVEAAAAAAGLVIENDALRAEVEEQLAEVQASRRRIVAAGDAERKRVERDLHDGAQQRLLSLMLALKTAKREAESGSDAAAATIGEAAEELRLAIDELRELARGIHPAILTDAGLGPAVRALADRSAVRVAALELPAGRFAPPVEATAYFVVSEALANVAKHAAADEVSIAVAADGDSLRVAVSDDGVGGADAARGSGLRGLADRVAAANGTLDVVSPPGAGTTVRARLPFAEAAGA</sequence>
<dbReference type="PANTHER" id="PTHR24421:SF10">
    <property type="entry name" value="NITRATE_NITRITE SENSOR PROTEIN NARQ"/>
    <property type="match status" value="1"/>
</dbReference>
<keyword evidence="9" id="KW-0175">Coiled coil</keyword>
<keyword evidence="14" id="KW-1185">Reference proteome</keyword>
<evidence type="ECO:0000256" key="8">
    <source>
        <dbReference type="ARBA" id="ARBA00023012"/>
    </source>
</evidence>
<evidence type="ECO:0000256" key="4">
    <source>
        <dbReference type="ARBA" id="ARBA00022679"/>
    </source>
</evidence>
<dbReference type="EMBL" id="JABEMB010000001">
    <property type="protein sequence ID" value="NNH02599.1"/>
    <property type="molecule type" value="Genomic_DNA"/>
</dbReference>
<feature type="domain" description="Signal transduction histidine kinase subgroup 3 dimerisation and phosphoacceptor" evidence="12">
    <location>
        <begin position="394"/>
        <end position="459"/>
    </location>
</feature>
<dbReference type="GO" id="GO:0000155">
    <property type="term" value="F:phosphorelay sensor kinase activity"/>
    <property type="evidence" value="ECO:0007669"/>
    <property type="project" value="InterPro"/>
</dbReference>
<gene>
    <name evidence="13" type="ORF">HLA99_01790</name>
</gene>
<organism evidence="13 14">
    <name type="scientific">Microbacterium ulmi</name>
    <dbReference type="NCBI Taxonomy" id="179095"/>
    <lineage>
        <taxon>Bacteria</taxon>
        <taxon>Bacillati</taxon>
        <taxon>Actinomycetota</taxon>
        <taxon>Actinomycetes</taxon>
        <taxon>Micrococcales</taxon>
        <taxon>Microbacteriaceae</taxon>
        <taxon>Microbacterium</taxon>
    </lineage>
</organism>
<evidence type="ECO:0000256" key="6">
    <source>
        <dbReference type="ARBA" id="ARBA00022777"/>
    </source>
</evidence>
<feature type="transmembrane region" description="Helical" evidence="10">
    <location>
        <begin position="49"/>
        <end position="66"/>
    </location>
</feature>
<keyword evidence="10" id="KW-0812">Transmembrane</keyword>